<dbReference type="VEuPathDB" id="MicrosporidiaDB:H312_03179"/>
<gene>
    <name evidence="1" type="ORF">H312_03179</name>
</gene>
<organism evidence="1 2">
    <name type="scientific">Anncaliia algerae PRA339</name>
    <dbReference type="NCBI Taxonomy" id="1288291"/>
    <lineage>
        <taxon>Eukaryota</taxon>
        <taxon>Fungi</taxon>
        <taxon>Fungi incertae sedis</taxon>
        <taxon>Microsporidia</taxon>
        <taxon>Tubulinosematoidea</taxon>
        <taxon>Tubulinosematidae</taxon>
        <taxon>Anncaliia</taxon>
    </lineage>
</organism>
<proteinExistence type="predicted"/>
<reference evidence="1 2" key="2">
    <citation type="submission" date="2014-03" db="EMBL/GenBank/DDBJ databases">
        <title>The Genome Sequence of Anncaliia algerae insect isolate PRA339.</title>
        <authorList>
            <consortium name="The Broad Institute Genome Sequencing Platform"/>
            <consortium name="The Broad Institute Genome Sequencing Center for Infectious Disease"/>
            <person name="Cuomo C."/>
            <person name="Becnel J."/>
            <person name="Sanscrainte N."/>
            <person name="Walker B."/>
            <person name="Young S.K."/>
            <person name="Zeng Q."/>
            <person name="Gargeya S."/>
            <person name="Fitzgerald M."/>
            <person name="Haas B."/>
            <person name="Abouelleil A."/>
            <person name="Alvarado L."/>
            <person name="Arachchi H.M."/>
            <person name="Berlin A.M."/>
            <person name="Chapman S.B."/>
            <person name="Dewar J."/>
            <person name="Goldberg J."/>
            <person name="Griggs A."/>
            <person name="Gujja S."/>
            <person name="Hansen M."/>
            <person name="Howarth C."/>
            <person name="Imamovic A."/>
            <person name="Larimer J."/>
            <person name="McCowan C."/>
            <person name="Murphy C."/>
            <person name="Neiman D."/>
            <person name="Pearson M."/>
            <person name="Priest M."/>
            <person name="Roberts A."/>
            <person name="Saif S."/>
            <person name="Shea T."/>
            <person name="Sisk P."/>
            <person name="Sykes S."/>
            <person name="Wortman J."/>
            <person name="Nusbaum C."/>
            <person name="Birren B."/>
        </authorList>
    </citation>
    <scope>NUCLEOTIDE SEQUENCE [LARGE SCALE GENOMIC DNA]</scope>
    <source>
        <strain evidence="1 2">PRA339</strain>
    </source>
</reference>
<protein>
    <submittedName>
        <fullName evidence="1">Uncharacterized protein</fullName>
    </submittedName>
</protein>
<keyword evidence="2" id="KW-1185">Reference proteome</keyword>
<evidence type="ECO:0000313" key="2">
    <source>
        <dbReference type="Proteomes" id="UP000030655"/>
    </source>
</evidence>
<name>A0A059EWL4_9MICR</name>
<accession>A0A059EWL4</accession>
<dbReference type="Proteomes" id="UP000030655">
    <property type="component" value="Unassembled WGS sequence"/>
</dbReference>
<dbReference type="HOGENOM" id="CLU_3129619_0_0_1"/>
<dbReference type="EMBL" id="KK365278">
    <property type="protein sequence ID" value="KCZ79428.1"/>
    <property type="molecule type" value="Genomic_DNA"/>
</dbReference>
<sequence length="50" mass="5897">LPNILRSGAKEFFIEIDEHRSHCNLDSYIFYSNTVCNKYDVNNKNTRTNT</sequence>
<evidence type="ECO:0000313" key="1">
    <source>
        <dbReference type="EMBL" id="KCZ79428.1"/>
    </source>
</evidence>
<feature type="non-terminal residue" evidence="1">
    <location>
        <position position="1"/>
    </location>
</feature>
<reference evidence="2" key="1">
    <citation type="submission" date="2013-02" db="EMBL/GenBank/DDBJ databases">
        <authorList>
            <consortium name="The Broad Institute Genome Sequencing Platform"/>
            <person name="Cuomo C."/>
            <person name="Becnel J."/>
            <person name="Sanscrainte N."/>
            <person name="Walker B."/>
            <person name="Young S.K."/>
            <person name="Zeng Q."/>
            <person name="Gargeya S."/>
            <person name="Fitzgerald M."/>
            <person name="Haas B."/>
            <person name="Abouelleil A."/>
            <person name="Alvarado L."/>
            <person name="Arachchi H.M."/>
            <person name="Berlin A.M."/>
            <person name="Chapman S.B."/>
            <person name="Dewar J."/>
            <person name="Goldberg J."/>
            <person name="Griggs A."/>
            <person name="Gujja S."/>
            <person name="Hansen M."/>
            <person name="Howarth C."/>
            <person name="Imamovic A."/>
            <person name="Larimer J."/>
            <person name="McCowan C."/>
            <person name="Murphy C."/>
            <person name="Neiman D."/>
            <person name="Pearson M."/>
            <person name="Priest M."/>
            <person name="Roberts A."/>
            <person name="Saif S."/>
            <person name="Shea T."/>
            <person name="Sisk P."/>
            <person name="Sykes S."/>
            <person name="Wortman J."/>
            <person name="Nusbaum C."/>
            <person name="Birren B."/>
        </authorList>
    </citation>
    <scope>NUCLEOTIDE SEQUENCE [LARGE SCALE GENOMIC DNA]</scope>
    <source>
        <strain evidence="2">PRA339</strain>
    </source>
</reference>
<dbReference type="AlphaFoldDB" id="A0A059EWL4"/>